<dbReference type="SUPFAM" id="SSF47699">
    <property type="entry name" value="Bifunctional inhibitor/lipid-transfer protein/seed storage 2S albumin"/>
    <property type="match status" value="1"/>
</dbReference>
<organism evidence="7">
    <name type="scientific">Oryza sativa subsp. japonica</name>
    <name type="common">Rice</name>
    <dbReference type="NCBI Taxonomy" id="39947"/>
    <lineage>
        <taxon>Eukaryota</taxon>
        <taxon>Viridiplantae</taxon>
        <taxon>Streptophyta</taxon>
        <taxon>Embryophyta</taxon>
        <taxon>Tracheophyta</taxon>
        <taxon>Spermatophyta</taxon>
        <taxon>Magnoliopsida</taxon>
        <taxon>Liliopsida</taxon>
        <taxon>Poales</taxon>
        <taxon>Poaceae</taxon>
        <taxon>BOP clade</taxon>
        <taxon>Oryzoideae</taxon>
        <taxon>Oryzeae</taxon>
        <taxon>Oryzinae</taxon>
        <taxon>Oryza</taxon>
        <taxon>Oryza sativa</taxon>
    </lineage>
</organism>
<reference evidence="7" key="2">
    <citation type="submission" date="2008-12" db="EMBL/GenBank/DDBJ databases">
        <title>Improved gene annotation of the rice (Oryza sativa) genomes.</title>
        <authorList>
            <person name="Wang J."/>
            <person name="Li R."/>
            <person name="Fan W."/>
            <person name="Huang Q."/>
            <person name="Zhang J."/>
            <person name="Zhou Y."/>
            <person name="Hu Y."/>
            <person name="Zi S."/>
            <person name="Li J."/>
            <person name="Ni P."/>
            <person name="Zheng H."/>
            <person name="Zhang Y."/>
            <person name="Zhao M."/>
            <person name="Hao Q."/>
            <person name="McDermott J."/>
            <person name="Samudrala R."/>
            <person name="Kristiansen K."/>
            <person name="Wong G.K.-S."/>
        </authorList>
    </citation>
    <scope>NUCLEOTIDE SEQUENCE</scope>
</reference>
<dbReference type="AlphaFoldDB" id="A3CCN8"/>
<keyword evidence="4" id="KW-0325">Glycoprotein</keyword>
<sequence>MARSKLPLLLVLAVVTAAVSSAWLPSPASAASDAAAGGEYCRDSLSGLLACRDFMFGGAAAASPACCAAYSAAFDADPFCLCYIADGVYGRSTGYDVNVTHALEIPVSCGPRQAAHRALQHARSGASSLRAVVAAAASISGEASRVSGGHAGAISNGGAFAATGAQAVVPAAVHFAVATAATAAATDLSWSAWCDNGDRYGGCCGGHDDLAGLTILGDVY</sequence>
<evidence type="ECO:0000256" key="4">
    <source>
        <dbReference type="ARBA" id="ARBA00023180"/>
    </source>
</evidence>
<proteinExistence type="inferred from homology"/>
<feature type="domain" description="Bifunctional inhibitor/plant lipid transfer protein/seed storage helical" evidence="6">
    <location>
        <begin position="23"/>
        <end position="116"/>
    </location>
</feature>
<evidence type="ECO:0000256" key="2">
    <source>
        <dbReference type="ARBA" id="ARBA00022729"/>
    </source>
</evidence>
<gene>
    <name evidence="7" type="ORF">OsJ_34388</name>
</gene>
<name>A3CCN8_ORYSJ</name>
<evidence type="ECO:0000259" key="6">
    <source>
        <dbReference type="Pfam" id="PF14368"/>
    </source>
</evidence>
<dbReference type="CDD" id="cd00010">
    <property type="entry name" value="AAI_LTSS"/>
    <property type="match status" value="1"/>
</dbReference>
<dbReference type="Gene3D" id="1.10.110.10">
    <property type="entry name" value="Plant lipid-transfer and hydrophobic proteins"/>
    <property type="match status" value="1"/>
</dbReference>
<dbReference type="InterPro" id="IPR016140">
    <property type="entry name" value="Bifunc_inhib/LTP/seed_store"/>
</dbReference>
<keyword evidence="3" id="KW-1015">Disulfide bond</keyword>
<dbReference type="PANTHER" id="PTHR33044">
    <property type="entry name" value="BIFUNCTIONAL INHIBITOR/LIPID-TRANSFER PROTEIN/SEED STORAGE 2S ALBUMIN SUPERFAMILY PROTEIN-RELATED"/>
    <property type="match status" value="1"/>
</dbReference>
<dbReference type="InterPro" id="IPR043325">
    <property type="entry name" value="LTSS"/>
</dbReference>
<evidence type="ECO:0000313" key="7">
    <source>
        <dbReference type="EMBL" id="EAZ18851.1"/>
    </source>
</evidence>
<protein>
    <recommendedName>
        <fullName evidence="6">Bifunctional inhibitor/plant lipid transfer protein/seed storage helical domain-containing protein</fullName>
    </recommendedName>
</protein>
<feature type="signal peptide" evidence="5">
    <location>
        <begin position="1"/>
        <end position="21"/>
    </location>
</feature>
<keyword evidence="2 5" id="KW-0732">Signal</keyword>
<reference evidence="7" key="1">
    <citation type="journal article" date="2005" name="PLoS Biol.">
        <title>The genomes of Oryza sativa: a history of duplications.</title>
        <authorList>
            <person name="Yu J."/>
            <person name="Wang J."/>
            <person name="Lin W."/>
            <person name="Li S."/>
            <person name="Li H."/>
            <person name="Zhou J."/>
            <person name="Ni P."/>
            <person name="Dong W."/>
            <person name="Hu S."/>
            <person name="Zeng C."/>
            <person name="Zhang J."/>
            <person name="Zhang Y."/>
            <person name="Li R."/>
            <person name="Xu Z."/>
            <person name="Li S."/>
            <person name="Li X."/>
            <person name="Zheng H."/>
            <person name="Cong L."/>
            <person name="Lin L."/>
            <person name="Yin J."/>
            <person name="Geng J."/>
            <person name="Li G."/>
            <person name="Shi J."/>
            <person name="Liu J."/>
            <person name="Lv H."/>
            <person name="Li J."/>
            <person name="Wang J."/>
            <person name="Deng Y."/>
            <person name="Ran L."/>
            <person name="Shi X."/>
            <person name="Wang X."/>
            <person name="Wu Q."/>
            <person name="Li C."/>
            <person name="Ren X."/>
            <person name="Wang J."/>
            <person name="Wang X."/>
            <person name="Li D."/>
            <person name="Liu D."/>
            <person name="Zhang X."/>
            <person name="Ji Z."/>
            <person name="Zhao W."/>
            <person name="Sun Y."/>
            <person name="Zhang Z."/>
            <person name="Bao J."/>
            <person name="Han Y."/>
            <person name="Dong L."/>
            <person name="Ji J."/>
            <person name="Chen P."/>
            <person name="Wu S."/>
            <person name="Liu J."/>
            <person name="Xiao Y."/>
            <person name="Bu D."/>
            <person name="Tan J."/>
            <person name="Yang L."/>
            <person name="Ye C."/>
            <person name="Zhang J."/>
            <person name="Xu J."/>
            <person name="Zhou Y."/>
            <person name="Yu Y."/>
            <person name="Zhang B."/>
            <person name="Zhuang S."/>
            <person name="Wei H."/>
            <person name="Liu B."/>
            <person name="Lei M."/>
            <person name="Yu H."/>
            <person name="Li Y."/>
            <person name="Xu H."/>
            <person name="Wei S."/>
            <person name="He X."/>
            <person name="Fang L."/>
            <person name="Zhang Z."/>
            <person name="Zhang Y."/>
            <person name="Huang X."/>
            <person name="Su Z."/>
            <person name="Tong W."/>
            <person name="Li J."/>
            <person name="Tong Z."/>
            <person name="Li S."/>
            <person name="Ye J."/>
            <person name="Wang L."/>
            <person name="Fang L."/>
            <person name="Lei T."/>
            <person name="Chen C."/>
            <person name="Chen H."/>
            <person name="Xu Z."/>
            <person name="Li H."/>
            <person name="Huang H."/>
            <person name="Zhang F."/>
            <person name="Xu H."/>
            <person name="Li N."/>
            <person name="Zhao C."/>
            <person name="Li S."/>
            <person name="Dong L."/>
            <person name="Huang Y."/>
            <person name="Li L."/>
            <person name="Xi Y."/>
            <person name="Qi Q."/>
            <person name="Li W."/>
            <person name="Zhang B."/>
            <person name="Hu W."/>
            <person name="Zhang Y."/>
            <person name="Tian X."/>
            <person name="Jiao Y."/>
            <person name="Liang X."/>
            <person name="Jin J."/>
            <person name="Gao L."/>
            <person name="Zheng W."/>
            <person name="Hao B."/>
            <person name="Liu S."/>
            <person name="Wang W."/>
            <person name="Yuan L."/>
            <person name="Cao M."/>
            <person name="McDermott J."/>
            <person name="Samudrala R."/>
            <person name="Wang J."/>
            <person name="Wong G.K."/>
            <person name="Yang H."/>
        </authorList>
    </citation>
    <scope>NUCLEOTIDE SEQUENCE [LARGE SCALE GENOMIC DNA]</scope>
</reference>
<accession>A3CCN8</accession>
<dbReference type="Proteomes" id="UP000007752">
    <property type="component" value="Chromosome 11"/>
</dbReference>
<evidence type="ECO:0000256" key="5">
    <source>
        <dbReference type="SAM" id="SignalP"/>
    </source>
</evidence>
<dbReference type="EMBL" id="CM000148">
    <property type="protein sequence ID" value="EAZ18851.1"/>
    <property type="molecule type" value="Genomic_DNA"/>
</dbReference>
<comment type="similarity">
    <text evidence="1">Belongs to the plant LTP family.</text>
</comment>
<dbReference type="Pfam" id="PF14368">
    <property type="entry name" value="LTP_2"/>
    <property type="match status" value="1"/>
</dbReference>
<feature type="chain" id="PRO_5002651769" description="Bifunctional inhibitor/plant lipid transfer protein/seed storage helical domain-containing protein" evidence="5">
    <location>
        <begin position="22"/>
        <end position="220"/>
    </location>
</feature>
<evidence type="ECO:0000256" key="3">
    <source>
        <dbReference type="ARBA" id="ARBA00023157"/>
    </source>
</evidence>
<dbReference type="InterPro" id="IPR036312">
    <property type="entry name" value="Bifun_inhib/LTP/seed_sf"/>
</dbReference>
<evidence type="ECO:0000256" key="1">
    <source>
        <dbReference type="ARBA" id="ARBA00009748"/>
    </source>
</evidence>